<dbReference type="GO" id="GO:0048015">
    <property type="term" value="P:phosphatidylinositol-mediated signaling"/>
    <property type="evidence" value="ECO:0007669"/>
    <property type="project" value="TreeGrafter"/>
</dbReference>
<protein>
    <recommendedName>
        <fullName evidence="4">PIK helical domain-containing protein</fullName>
    </recommendedName>
</protein>
<feature type="region of interest" description="Disordered" evidence="3">
    <location>
        <begin position="428"/>
        <end position="483"/>
    </location>
</feature>
<dbReference type="InterPro" id="IPR049160">
    <property type="entry name" value="PI4KB-PIK1_PIK"/>
</dbReference>
<organism evidence="5 6">
    <name type="scientific">Auxenochlorella protothecoides</name>
    <name type="common">Green microalga</name>
    <name type="synonym">Chlorella protothecoides</name>
    <dbReference type="NCBI Taxonomy" id="3075"/>
    <lineage>
        <taxon>Eukaryota</taxon>
        <taxon>Viridiplantae</taxon>
        <taxon>Chlorophyta</taxon>
        <taxon>core chlorophytes</taxon>
        <taxon>Trebouxiophyceae</taxon>
        <taxon>Chlorellales</taxon>
        <taxon>Chlorellaceae</taxon>
        <taxon>Auxenochlorella</taxon>
    </lineage>
</organism>
<feature type="compositionally biased region" description="Gly residues" evidence="3">
    <location>
        <begin position="428"/>
        <end position="438"/>
    </location>
</feature>
<dbReference type="GO" id="GO:0005737">
    <property type="term" value="C:cytoplasm"/>
    <property type="evidence" value="ECO:0007669"/>
    <property type="project" value="TreeGrafter"/>
</dbReference>
<gene>
    <name evidence="5" type="ORF">APUTEX25_000410</name>
</gene>
<dbReference type="Gene3D" id="1.10.1070.11">
    <property type="entry name" value="Phosphatidylinositol 3-/4-kinase, catalytic domain"/>
    <property type="match status" value="1"/>
</dbReference>
<dbReference type="InterPro" id="IPR016024">
    <property type="entry name" value="ARM-type_fold"/>
</dbReference>
<dbReference type="EMBL" id="QOKY01000172">
    <property type="protein sequence ID" value="RMZ54893.1"/>
    <property type="molecule type" value="Genomic_DNA"/>
</dbReference>
<evidence type="ECO:0000313" key="6">
    <source>
        <dbReference type="Proteomes" id="UP000279271"/>
    </source>
</evidence>
<evidence type="ECO:0000259" key="4">
    <source>
        <dbReference type="PROSITE" id="PS51545"/>
    </source>
</evidence>
<proteinExistence type="predicted"/>
<sequence length="790" mass="83555">SIRMPSFTKALPRLGGALVPKPASSVTESGKSDLLMRFFESEWFDTWIALTYLYKSSSPGVQDYLCNRLYTLPEREVEKYLSQLTQLCMIRPNSSLERVIIDLCSRSLRIAIKTYWLLLAISQDNPHDLHVIALRDRCEQAALEGTWDLPFKDSRLPPLRISPSFVDMGLASPPRSPRGTLSVLSSTPSHVPSLLGAGERWGSPDRDAPGDTLSRAASPDCASPRPMSPDGFGSGVYSSVFMDTGVEGLLGYSAPQGAEAQVGARRGRDDHATPAPGPRRRASTSTDSGGREGAQAWLERTPASPGASGTSPDPASALSPPNSPRRRQTTFGATLDFIDALCTASSGLTAFPPEDREWALRQVLASINVQIEAASRKGVAVWFPMGTRARRVVRLAPRESNLLNSREKAPFTLYVEVLDEEVAAAEGGEGAGVGGEKLGCGPARNAGEPTPSRPPALQRMSSEPEDSLTGPGDEGSDSGGSSSAAALMAVRASSGTYLGAQLFGPARSEDAAGVDGAVEGEPSTAAPPPLHAATARGATSGAGPRTPSTTFARPHPADLGTGLDRALAGLRGDAPLVRLHLDVLDDDPAPGSEDEDERGPSVLSSTASSLEGGCVAERSSASPAPGPLRCLRPAFGPSALLRVARKHRLPPPVDAAADPASLASVPEQHCVRTSNGDGGLTRELLEVMDSGPSGQASELFDYFKVLMIQGFLAVRRHADRILLLVEMMSSSACPCFKSRAAAVGGLRKRFALALPEPALVEMVLGLISDSLDAWRTRQYDYYQRVLNGVL</sequence>
<reference evidence="6" key="1">
    <citation type="journal article" date="2018" name="Algal Res.">
        <title>Characterization of plant carbon substrate utilization by Auxenochlorella protothecoides.</title>
        <authorList>
            <person name="Vogler B.W."/>
            <person name="Starkenburg S.R."/>
            <person name="Sudasinghe N."/>
            <person name="Schambach J.Y."/>
            <person name="Rollin J.A."/>
            <person name="Pattathil S."/>
            <person name="Barry A.N."/>
        </authorList>
    </citation>
    <scope>NUCLEOTIDE SEQUENCE [LARGE SCALE GENOMIC DNA]</scope>
    <source>
        <strain evidence="6">UTEX 25</strain>
    </source>
</reference>
<keyword evidence="1" id="KW-0808">Transferase</keyword>
<dbReference type="SUPFAM" id="SSF56112">
    <property type="entry name" value="Protein kinase-like (PK-like)"/>
    <property type="match status" value="1"/>
</dbReference>
<dbReference type="GO" id="GO:0046854">
    <property type="term" value="P:phosphatidylinositol phosphate biosynthetic process"/>
    <property type="evidence" value="ECO:0007669"/>
    <property type="project" value="InterPro"/>
</dbReference>
<comment type="caution">
    <text evidence="5">The sequence shown here is derived from an EMBL/GenBank/DDBJ whole genome shotgun (WGS) entry which is preliminary data.</text>
</comment>
<dbReference type="PANTHER" id="PTHR10048:SF22">
    <property type="entry name" value="PHOSPHATIDYLINOSITOL 4-KINASE BETA"/>
    <property type="match status" value="1"/>
</dbReference>
<dbReference type="GO" id="GO:0016020">
    <property type="term" value="C:membrane"/>
    <property type="evidence" value="ECO:0007669"/>
    <property type="project" value="TreeGrafter"/>
</dbReference>
<keyword evidence="2" id="KW-0418">Kinase</keyword>
<feature type="region of interest" description="Disordered" evidence="3">
    <location>
        <begin position="584"/>
        <end position="629"/>
    </location>
</feature>
<dbReference type="AlphaFoldDB" id="A0A3M7KWI8"/>
<evidence type="ECO:0000256" key="1">
    <source>
        <dbReference type="ARBA" id="ARBA00022679"/>
    </source>
</evidence>
<dbReference type="SUPFAM" id="SSF48371">
    <property type="entry name" value="ARM repeat"/>
    <property type="match status" value="1"/>
</dbReference>
<dbReference type="Pfam" id="PF21245">
    <property type="entry name" value="PI4KB-PIK1_PIK"/>
    <property type="match status" value="1"/>
</dbReference>
<dbReference type="PANTHER" id="PTHR10048">
    <property type="entry name" value="PHOSPHATIDYLINOSITOL KINASE"/>
    <property type="match status" value="1"/>
</dbReference>
<dbReference type="GO" id="GO:0004430">
    <property type="term" value="F:1-phosphatidylinositol 4-kinase activity"/>
    <property type="evidence" value="ECO:0007669"/>
    <property type="project" value="TreeGrafter"/>
</dbReference>
<dbReference type="InterPro" id="IPR001263">
    <property type="entry name" value="PI3K_accessory_dom"/>
</dbReference>
<accession>A0A3M7KWI8</accession>
<evidence type="ECO:0000256" key="3">
    <source>
        <dbReference type="SAM" id="MobiDB-lite"/>
    </source>
</evidence>
<dbReference type="PROSITE" id="PS51545">
    <property type="entry name" value="PIK_HELICAL"/>
    <property type="match status" value="1"/>
</dbReference>
<feature type="region of interest" description="Disordered" evidence="3">
    <location>
        <begin position="172"/>
        <end position="229"/>
    </location>
</feature>
<feature type="region of interest" description="Disordered" evidence="3">
    <location>
        <begin position="258"/>
        <end position="328"/>
    </location>
</feature>
<dbReference type="Gene3D" id="1.25.40.70">
    <property type="entry name" value="Phosphatidylinositol 3-kinase, accessory domain (PIK)"/>
    <property type="match status" value="1"/>
</dbReference>
<evidence type="ECO:0000313" key="5">
    <source>
        <dbReference type="EMBL" id="RMZ54893.1"/>
    </source>
</evidence>
<feature type="compositionally biased region" description="Low complexity" evidence="3">
    <location>
        <begin position="531"/>
        <end position="546"/>
    </location>
</feature>
<dbReference type="InterPro" id="IPR015433">
    <property type="entry name" value="PI3/4_kinase"/>
</dbReference>
<dbReference type="InterPro" id="IPR036940">
    <property type="entry name" value="PI3/4_kinase_cat_sf"/>
</dbReference>
<feature type="non-terminal residue" evidence="5">
    <location>
        <position position="1"/>
    </location>
</feature>
<evidence type="ECO:0000256" key="2">
    <source>
        <dbReference type="ARBA" id="ARBA00022777"/>
    </source>
</evidence>
<feature type="domain" description="PIK helical" evidence="4">
    <location>
        <begin position="1"/>
        <end position="141"/>
    </location>
</feature>
<feature type="compositionally biased region" description="Acidic residues" evidence="3">
    <location>
        <begin position="584"/>
        <end position="597"/>
    </location>
</feature>
<name>A0A3M7KWI8_AUXPR</name>
<dbReference type="InterPro" id="IPR042236">
    <property type="entry name" value="PI3K_accessory_sf"/>
</dbReference>
<dbReference type="InterPro" id="IPR011009">
    <property type="entry name" value="Kinase-like_dom_sf"/>
</dbReference>
<feature type="region of interest" description="Disordered" evidence="3">
    <location>
        <begin position="511"/>
        <end position="560"/>
    </location>
</feature>
<dbReference type="Proteomes" id="UP000279271">
    <property type="component" value="Unassembled WGS sequence"/>
</dbReference>